<keyword evidence="3" id="KW-0804">Transcription</keyword>
<dbReference type="InterPro" id="IPR001387">
    <property type="entry name" value="Cro/C1-type_HTH"/>
</dbReference>
<gene>
    <name evidence="5" type="ORF">BF17_16560</name>
</gene>
<dbReference type="PANTHER" id="PTHR40661:SF3">
    <property type="entry name" value="FELS-1 PROPHAGE TRANSCRIPTIONAL REGULATOR"/>
    <property type="match status" value="1"/>
</dbReference>
<reference evidence="5 6" key="1">
    <citation type="journal article" date="2014" name="Genome Announc.">
        <title>Genome Sequence of Yersinia similis Y228T, a Member of the Yersinia pseudotuberculosis Complex.</title>
        <authorList>
            <person name="Sprague L.D."/>
            <person name="Neubauer H."/>
        </authorList>
    </citation>
    <scope>NUCLEOTIDE SEQUENCE [LARGE SCALE GENOMIC DNA]</scope>
    <source>
        <strain evidence="5 6">228</strain>
    </source>
</reference>
<dbReference type="Gene3D" id="2.10.109.10">
    <property type="entry name" value="Umud Fragment, subunit A"/>
    <property type="match status" value="1"/>
</dbReference>
<evidence type="ECO:0000256" key="3">
    <source>
        <dbReference type="ARBA" id="ARBA00023163"/>
    </source>
</evidence>
<name>A0ABM5Q0D0_9GAMM</name>
<organism evidence="5 6">
    <name type="scientific">Yersinia similis</name>
    <dbReference type="NCBI Taxonomy" id="367190"/>
    <lineage>
        <taxon>Bacteria</taxon>
        <taxon>Pseudomonadati</taxon>
        <taxon>Pseudomonadota</taxon>
        <taxon>Gammaproteobacteria</taxon>
        <taxon>Enterobacterales</taxon>
        <taxon>Yersiniaceae</taxon>
        <taxon>Yersinia</taxon>
    </lineage>
</organism>
<dbReference type="CDD" id="cd06529">
    <property type="entry name" value="S24_LexA-like"/>
    <property type="match status" value="1"/>
</dbReference>
<dbReference type="CDD" id="cd00093">
    <property type="entry name" value="HTH_XRE"/>
    <property type="match status" value="1"/>
</dbReference>
<dbReference type="EMBL" id="CP007230">
    <property type="protein sequence ID" value="AHK20723.1"/>
    <property type="molecule type" value="Genomic_DNA"/>
</dbReference>
<keyword evidence="6" id="KW-1185">Reference proteome</keyword>
<dbReference type="RefSeq" id="WP_025383373.1">
    <property type="nucleotide sequence ID" value="NZ_CGBP01000013.1"/>
</dbReference>
<proteinExistence type="predicted"/>
<dbReference type="Pfam" id="PF00717">
    <property type="entry name" value="Peptidase_S24"/>
    <property type="match status" value="1"/>
</dbReference>
<evidence type="ECO:0000256" key="1">
    <source>
        <dbReference type="ARBA" id="ARBA00023015"/>
    </source>
</evidence>
<dbReference type="Gene3D" id="1.10.260.40">
    <property type="entry name" value="lambda repressor-like DNA-binding domains"/>
    <property type="match status" value="1"/>
</dbReference>
<dbReference type="Proteomes" id="UP000019439">
    <property type="component" value="Chromosome"/>
</dbReference>
<dbReference type="SUPFAM" id="SSF47413">
    <property type="entry name" value="lambda repressor-like DNA-binding domains"/>
    <property type="match status" value="1"/>
</dbReference>
<dbReference type="SMART" id="SM00530">
    <property type="entry name" value="HTH_XRE"/>
    <property type="match status" value="1"/>
</dbReference>
<dbReference type="Pfam" id="PF01381">
    <property type="entry name" value="HTH_3"/>
    <property type="match status" value="1"/>
</dbReference>
<evidence type="ECO:0000313" key="5">
    <source>
        <dbReference type="EMBL" id="AHK20723.1"/>
    </source>
</evidence>
<accession>A0ABM5Q0D0</accession>
<feature type="domain" description="HTH cro/C1-type" evidence="4">
    <location>
        <begin position="7"/>
        <end position="61"/>
    </location>
</feature>
<sequence>MKIGPRIRELRKAAKMTILELATAIGSDVGNISRLETGKQGFTESTITKIADALGVEVADLFTDKDVEKGETKRHSKWKDSYIIECLDISVSAGPGSINNQEFVEVIRSIEYTPEEARRLFGNRPASVVKMINVRGDSMSGTIEPGDLIFVDVSVNNFDGDGIYAFLYDDTAHVKRLQKMKSQLFVLSDSDRYRTWDPIEREEMNRVLIYGKVIGSVPQTYRRHG</sequence>
<protein>
    <submittedName>
        <fullName evidence="5">Regulatory protein</fullName>
    </submittedName>
</protein>
<evidence type="ECO:0000256" key="2">
    <source>
        <dbReference type="ARBA" id="ARBA00023125"/>
    </source>
</evidence>
<keyword evidence="1" id="KW-0805">Transcription regulation</keyword>
<evidence type="ECO:0000313" key="6">
    <source>
        <dbReference type="Proteomes" id="UP000019439"/>
    </source>
</evidence>
<dbReference type="InterPro" id="IPR036286">
    <property type="entry name" value="LexA/Signal_pep-like_sf"/>
</dbReference>
<dbReference type="SUPFAM" id="SSF51306">
    <property type="entry name" value="LexA/Signal peptidase"/>
    <property type="match status" value="1"/>
</dbReference>
<evidence type="ECO:0000259" key="4">
    <source>
        <dbReference type="PROSITE" id="PS50943"/>
    </source>
</evidence>
<dbReference type="InterPro" id="IPR015927">
    <property type="entry name" value="Peptidase_S24_S26A/B/C"/>
</dbReference>
<keyword evidence="2" id="KW-0238">DNA-binding</keyword>
<dbReference type="PANTHER" id="PTHR40661">
    <property type="match status" value="1"/>
</dbReference>
<dbReference type="PROSITE" id="PS50943">
    <property type="entry name" value="HTH_CROC1"/>
    <property type="match status" value="1"/>
</dbReference>
<dbReference type="InterPro" id="IPR010982">
    <property type="entry name" value="Lambda_DNA-bd_dom_sf"/>
</dbReference>
<dbReference type="InterPro" id="IPR039418">
    <property type="entry name" value="LexA-like"/>
</dbReference>